<dbReference type="InterPro" id="IPR009799">
    <property type="entry name" value="EthD_dom"/>
</dbReference>
<dbReference type="OrthoDB" id="5294870at2"/>
<dbReference type="AlphaFoldDB" id="A0A511DL87"/>
<dbReference type="EMBL" id="BJVJ01000058">
    <property type="protein sequence ID" value="GEL25581.1"/>
    <property type="molecule type" value="Genomic_DNA"/>
</dbReference>
<protein>
    <recommendedName>
        <fullName evidence="1">EthD domain-containing protein</fullName>
    </recommendedName>
</protein>
<dbReference type="NCBIfam" id="TIGR02118">
    <property type="entry name" value="EthD family reductase"/>
    <property type="match status" value="1"/>
</dbReference>
<comment type="caution">
    <text evidence="2">The sequence shown here is derived from an EMBL/GenBank/DDBJ whole genome shotgun (WGS) entry which is preliminary data.</text>
</comment>
<gene>
    <name evidence="2" type="ORF">PSU4_45350</name>
</gene>
<dbReference type="Proteomes" id="UP000321685">
    <property type="component" value="Unassembled WGS sequence"/>
</dbReference>
<accession>A0A511DL87</accession>
<evidence type="ECO:0000313" key="2">
    <source>
        <dbReference type="EMBL" id="GEL25581.1"/>
    </source>
</evidence>
<proteinExistence type="predicted"/>
<evidence type="ECO:0000259" key="1">
    <source>
        <dbReference type="Pfam" id="PF07110"/>
    </source>
</evidence>
<dbReference type="Pfam" id="PF07110">
    <property type="entry name" value="EthD"/>
    <property type="match status" value="1"/>
</dbReference>
<evidence type="ECO:0000313" key="3">
    <source>
        <dbReference type="Proteomes" id="UP000321685"/>
    </source>
</evidence>
<feature type="domain" description="EthD" evidence="1">
    <location>
        <begin position="14"/>
        <end position="91"/>
    </location>
</feature>
<organism evidence="2 3">
    <name type="scientific">Pseudonocardia sulfidoxydans NBRC 16205</name>
    <dbReference type="NCBI Taxonomy" id="1223511"/>
    <lineage>
        <taxon>Bacteria</taxon>
        <taxon>Bacillati</taxon>
        <taxon>Actinomycetota</taxon>
        <taxon>Actinomycetes</taxon>
        <taxon>Pseudonocardiales</taxon>
        <taxon>Pseudonocardiaceae</taxon>
        <taxon>Pseudonocardia</taxon>
    </lineage>
</organism>
<reference evidence="2 3" key="1">
    <citation type="submission" date="2019-07" db="EMBL/GenBank/DDBJ databases">
        <title>Whole genome shotgun sequence of Pseudonocardia sulfidoxydans NBRC 16205.</title>
        <authorList>
            <person name="Hosoyama A."/>
            <person name="Uohara A."/>
            <person name="Ohji S."/>
            <person name="Ichikawa N."/>
        </authorList>
    </citation>
    <scope>NUCLEOTIDE SEQUENCE [LARGE SCALE GENOMIC DNA]</scope>
    <source>
        <strain evidence="2 3">NBRC 16205</strain>
    </source>
</reference>
<dbReference type="InterPro" id="IPR011008">
    <property type="entry name" value="Dimeric_a/b-barrel"/>
</dbReference>
<name>A0A511DL87_9PSEU</name>
<keyword evidence="3" id="KW-1185">Reference proteome</keyword>
<sequence length="111" mass="12220">MYKLIATWSAPPAAQLDEFERHYESVHAPAAAKVPHLRRIVLTRTADGLEGGRPGFHRVAEMLFDSPEALAESSRSDEWAAMRADAGEMVERFGVDLTVALGWETELPLGS</sequence>
<dbReference type="SUPFAM" id="SSF54909">
    <property type="entry name" value="Dimeric alpha+beta barrel"/>
    <property type="match status" value="1"/>
</dbReference>
<dbReference type="GO" id="GO:0016491">
    <property type="term" value="F:oxidoreductase activity"/>
    <property type="evidence" value="ECO:0007669"/>
    <property type="project" value="InterPro"/>
</dbReference>
<dbReference type="RefSeq" id="WP_147112052.1">
    <property type="nucleotide sequence ID" value="NZ_BJVJ01000058.1"/>
</dbReference>
<dbReference type="Gene3D" id="3.30.70.100">
    <property type="match status" value="1"/>
</dbReference>